<keyword evidence="2 5" id="KW-0812">Transmembrane</keyword>
<evidence type="ECO:0000313" key="7">
    <source>
        <dbReference type="EMBL" id="RKO84484.1"/>
    </source>
</evidence>
<dbReference type="SUPFAM" id="SSF103481">
    <property type="entry name" value="Multidrug resistance efflux transporter EmrE"/>
    <property type="match status" value="1"/>
</dbReference>
<feature type="transmembrane region" description="Helical" evidence="5">
    <location>
        <begin position="53"/>
        <end position="74"/>
    </location>
</feature>
<evidence type="ECO:0000256" key="4">
    <source>
        <dbReference type="ARBA" id="ARBA00023136"/>
    </source>
</evidence>
<evidence type="ECO:0000256" key="1">
    <source>
        <dbReference type="ARBA" id="ARBA00004141"/>
    </source>
</evidence>
<protein>
    <recommendedName>
        <fullName evidence="6">EamA domain-containing protein</fullName>
    </recommendedName>
</protein>
<comment type="subcellular location">
    <subcellularLocation>
        <location evidence="1">Membrane</location>
        <topology evidence="1">Multi-pass membrane protein</topology>
    </subcellularLocation>
</comment>
<feature type="transmembrane region" description="Helical" evidence="5">
    <location>
        <begin position="21"/>
        <end position="41"/>
    </location>
</feature>
<dbReference type="InterPro" id="IPR037185">
    <property type="entry name" value="EmrE-like"/>
</dbReference>
<reference evidence="8" key="1">
    <citation type="journal article" date="2018" name="Nat. Microbiol.">
        <title>Leveraging single-cell genomics to expand the fungal tree of life.</title>
        <authorList>
            <person name="Ahrendt S.R."/>
            <person name="Quandt C.A."/>
            <person name="Ciobanu D."/>
            <person name="Clum A."/>
            <person name="Salamov A."/>
            <person name="Andreopoulos B."/>
            <person name="Cheng J.F."/>
            <person name="Woyke T."/>
            <person name="Pelin A."/>
            <person name="Henrissat B."/>
            <person name="Reynolds N.K."/>
            <person name="Benny G.L."/>
            <person name="Smith M.E."/>
            <person name="James T.Y."/>
            <person name="Grigoriev I.V."/>
        </authorList>
    </citation>
    <scope>NUCLEOTIDE SEQUENCE [LARGE SCALE GENOMIC DNA]</scope>
</reference>
<dbReference type="InterPro" id="IPR000620">
    <property type="entry name" value="EamA_dom"/>
</dbReference>
<keyword evidence="4 5" id="KW-0472">Membrane</keyword>
<dbReference type="EMBL" id="ML000047">
    <property type="protein sequence ID" value="RKO84484.1"/>
    <property type="molecule type" value="Genomic_DNA"/>
</dbReference>
<dbReference type="AlphaFoldDB" id="A0A4P9VXM4"/>
<sequence length="151" mass="15851">MPDETTPLIAPPAPPPPRREVVGLIFMAFSALLFSCMSVLVKLAGKSFPSIQVVLVRSVAQFLLGVCGCLYAGVAPWGPPGLHKGWLVARGTAGATGLMLYFFVCINMNLGDGMTIFFTGPAFTAIFAYISLGEPFTVLDGFATASCLTGV</sequence>
<gene>
    <name evidence="7" type="ORF">BDK51DRAFT_31562</name>
</gene>
<dbReference type="Proteomes" id="UP000269721">
    <property type="component" value="Unassembled WGS sequence"/>
</dbReference>
<feature type="transmembrane region" description="Helical" evidence="5">
    <location>
        <begin position="86"/>
        <end position="106"/>
    </location>
</feature>
<dbReference type="PANTHER" id="PTHR22911:SF6">
    <property type="entry name" value="SOLUTE CARRIER FAMILY 35 MEMBER G1"/>
    <property type="match status" value="1"/>
</dbReference>
<evidence type="ECO:0000256" key="2">
    <source>
        <dbReference type="ARBA" id="ARBA00022692"/>
    </source>
</evidence>
<feature type="domain" description="EamA" evidence="6">
    <location>
        <begin position="23"/>
        <end position="151"/>
    </location>
</feature>
<feature type="non-terminal residue" evidence="7">
    <location>
        <position position="151"/>
    </location>
</feature>
<accession>A0A4P9VXM4</accession>
<proteinExistence type="predicted"/>
<feature type="transmembrane region" description="Helical" evidence="5">
    <location>
        <begin position="113"/>
        <end position="132"/>
    </location>
</feature>
<evidence type="ECO:0000256" key="3">
    <source>
        <dbReference type="ARBA" id="ARBA00022989"/>
    </source>
</evidence>
<dbReference type="Pfam" id="PF00892">
    <property type="entry name" value="EamA"/>
    <property type="match status" value="1"/>
</dbReference>
<dbReference type="PANTHER" id="PTHR22911">
    <property type="entry name" value="ACYL-MALONYL CONDENSING ENZYME-RELATED"/>
    <property type="match status" value="1"/>
</dbReference>
<keyword evidence="3 5" id="KW-1133">Transmembrane helix</keyword>
<evidence type="ECO:0000259" key="6">
    <source>
        <dbReference type="Pfam" id="PF00892"/>
    </source>
</evidence>
<dbReference type="GO" id="GO:0016020">
    <property type="term" value="C:membrane"/>
    <property type="evidence" value="ECO:0007669"/>
    <property type="project" value="UniProtKB-SubCell"/>
</dbReference>
<name>A0A4P9VXM4_9FUNG</name>
<organism evidence="7 8">
    <name type="scientific">Blyttiomyces helicus</name>
    <dbReference type="NCBI Taxonomy" id="388810"/>
    <lineage>
        <taxon>Eukaryota</taxon>
        <taxon>Fungi</taxon>
        <taxon>Fungi incertae sedis</taxon>
        <taxon>Chytridiomycota</taxon>
        <taxon>Chytridiomycota incertae sedis</taxon>
        <taxon>Chytridiomycetes</taxon>
        <taxon>Chytridiomycetes incertae sedis</taxon>
        <taxon>Blyttiomyces</taxon>
    </lineage>
</organism>
<evidence type="ECO:0000256" key="5">
    <source>
        <dbReference type="SAM" id="Phobius"/>
    </source>
</evidence>
<keyword evidence="8" id="KW-1185">Reference proteome</keyword>
<dbReference type="OrthoDB" id="306876at2759"/>
<evidence type="ECO:0000313" key="8">
    <source>
        <dbReference type="Proteomes" id="UP000269721"/>
    </source>
</evidence>